<dbReference type="Gene3D" id="3.40.50.300">
    <property type="entry name" value="P-loop containing nucleotide triphosphate hydrolases"/>
    <property type="match status" value="2"/>
</dbReference>
<dbReference type="PANTHER" id="PTHR11070:SF2">
    <property type="entry name" value="ATP-DEPENDENT DNA HELICASE SRS2"/>
    <property type="match status" value="1"/>
</dbReference>
<dbReference type="GO" id="GO:0006260">
    <property type="term" value="P:DNA replication"/>
    <property type="evidence" value="ECO:0007669"/>
    <property type="project" value="InterPro"/>
</dbReference>
<dbReference type="Pfam" id="PF21196">
    <property type="entry name" value="PcrA_UvrD_tudor"/>
    <property type="match status" value="1"/>
</dbReference>
<dbReference type="GO" id="GO:0033202">
    <property type="term" value="C:DNA helicase complex"/>
    <property type="evidence" value="ECO:0007669"/>
    <property type="project" value="TreeGrafter"/>
</dbReference>
<dbReference type="InterPro" id="IPR014017">
    <property type="entry name" value="DNA_helicase_UvrD-like_C"/>
</dbReference>
<dbReference type="AlphaFoldDB" id="A0A7G6E8S7"/>
<evidence type="ECO:0000256" key="9">
    <source>
        <dbReference type="ARBA" id="ARBA00048988"/>
    </source>
</evidence>
<dbReference type="InterPro" id="IPR014016">
    <property type="entry name" value="UvrD-like_ATP-bd"/>
</dbReference>
<dbReference type="Pfam" id="PF13361">
    <property type="entry name" value="UvrD_C"/>
    <property type="match status" value="1"/>
</dbReference>
<evidence type="ECO:0000256" key="7">
    <source>
        <dbReference type="ARBA" id="ARBA00023235"/>
    </source>
</evidence>
<name>A0A7G6E8S7_THEFR</name>
<dbReference type="GO" id="GO:0005829">
    <property type="term" value="C:cytosol"/>
    <property type="evidence" value="ECO:0007669"/>
    <property type="project" value="TreeGrafter"/>
</dbReference>
<dbReference type="GO" id="GO:0000725">
    <property type="term" value="P:recombinational repair"/>
    <property type="evidence" value="ECO:0007669"/>
    <property type="project" value="TreeGrafter"/>
</dbReference>
<dbReference type="EC" id="5.6.2.4" evidence="11"/>
<evidence type="ECO:0000256" key="11">
    <source>
        <dbReference type="RuleBase" id="RU364053"/>
    </source>
</evidence>
<dbReference type="GO" id="GO:0016787">
    <property type="term" value="F:hydrolase activity"/>
    <property type="evidence" value="ECO:0007669"/>
    <property type="project" value="UniProtKB-UniRule"/>
</dbReference>
<dbReference type="InterPro" id="IPR005751">
    <property type="entry name" value="ATP-dep_DNA_helicase_PcrA"/>
</dbReference>
<evidence type="ECO:0000256" key="3">
    <source>
        <dbReference type="ARBA" id="ARBA00022801"/>
    </source>
</evidence>
<feature type="binding site" evidence="10">
    <location>
        <begin position="39"/>
        <end position="46"/>
    </location>
    <ligand>
        <name>ATP</name>
        <dbReference type="ChEBI" id="CHEBI:30616"/>
    </ligand>
</feature>
<dbReference type="GO" id="GO:0003677">
    <property type="term" value="F:DNA binding"/>
    <property type="evidence" value="ECO:0007669"/>
    <property type="project" value="UniProtKB-KW"/>
</dbReference>
<dbReference type="GO" id="GO:0005524">
    <property type="term" value="F:ATP binding"/>
    <property type="evidence" value="ECO:0007669"/>
    <property type="project" value="UniProtKB-UniRule"/>
</dbReference>
<dbReference type="Gene3D" id="1.10.10.160">
    <property type="match status" value="1"/>
</dbReference>
<dbReference type="Pfam" id="PF00580">
    <property type="entry name" value="UvrD-helicase"/>
    <property type="match status" value="2"/>
</dbReference>
<dbReference type="EMBL" id="CP045798">
    <property type="protein sequence ID" value="QNB48481.1"/>
    <property type="molecule type" value="Genomic_DNA"/>
</dbReference>
<dbReference type="InterPro" id="IPR027417">
    <property type="entry name" value="P-loop_NTPase"/>
</dbReference>
<keyword evidence="15" id="KW-1185">Reference proteome</keyword>
<sequence length="776" mass="89258">MIEEYWRLREEIRNHLFRRLNSEQYKAVETGEGPVLCLAGAGSGKTTAMVYRVLHLLLFGPKHNPKPEPPADMTEQDLRMMEDWLKQEKNRKGGLLPPRIKYLIGMLGISPRSILAITFTNKAAQEMRTRLEAVLGDISREMWVMTFHAACVRILRREITALGYTSDFVIYDTQDQQQVIKGVLKELNLDEKKFTPRTMLHLISKFKNELKSTKDAKLLAGDFLEDKAAKAYEIYQKRLKENNALDFDDLISLTVQVFEKYPEVLKKYQERFRYVMVDEYQDTNHAQYVLVNLLSQKYKNLCVVGDDDQSIYGFRQADIRNILEFERDYPQAKVIKLEQNYRSTQSILAAANQVIKNNVGRKKKSLWTENPQGERLVLYRAQNEQDEARYVAERIREFTQGHYRYQDCAVLMRTNAQSRVLEEWFLRAGIPYKIVGGLKFYERKEIKDILAYLKLLANPSDSISLRRIINVPRRGVGEATVQKVEDFSRAEGLPVYEALKQYESLGLTAKIARGIAVFVNFMDKMYRLVGQVSLTELTEKILVESGYWQELLEDNTVESQSRRENLKEFLTVTQNYEKEAVEPSLGGFLAEVSLVSDIDTLEDQSQAVVVMTMHTAKGLEFPVVFIVGMEEGIFPHSRSLLNESELEEERRLCYVALTRAKEKIHLVCARERNLYGNTSYNPPSRFIGEIPPQLWEEYQSNHDFFPTTRAPVPVTSPGPGGYTQFNVGDKVEHRKWGQGVVVSVKGEGEEAEIKVAFPNLGIKSLVAKYAPISKIQ</sequence>
<evidence type="ECO:0000256" key="4">
    <source>
        <dbReference type="ARBA" id="ARBA00022806"/>
    </source>
</evidence>
<keyword evidence="4 10" id="KW-0347">Helicase</keyword>
<organism evidence="14 15">
    <name type="scientific">Thermanaerosceptrum fracticalcis</name>
    <dbReference type="NCBI Taxonomy" id="1712410"/>
    <lineage>
        <taxon>Bacteria</taxon>
        <taxon>Bacillati</taxon>
        <taxon>Bacillota</taxon>
        <taxon>Clostridia</taxon>
        <taxon>Eubacteriales</taxon>
        <taxon>Peptococcaceae</taxon>
        <taxon>Thermanaerosceptrum</taxon>
    </lineage>
</organism>
<evidence type="ECO:0000313" key="15">
    <source>
        <dbReference type="Proteomes" id="UP000515847"/>
    </source>
</evidence>
<dbReference type="CDD" id="cd18807">
    <property type="entry name" value="SF1_C_UvrD"/>
    <property type="match status" value="1"/>
</dbReference>
<keyword evidence="3 10" id="KW-0378">Hydrolase</keyword>
<reference evidence="14 15" key="1">
    <citation type="journal article" date="2019" name="Front. Microbiol.">
        <title>Thermoanaerosceptrum fracticalcis gen. nov. sp. nov., a Novel Fumarate-Fermenting Microorganism From a Deep Fractured Carbonate Aquifer of the US Great Basin.</title>
        <authorList>
            <person name="Hamilton-Brehm S.D."/>
            <person name="Stewart L.E."/>
            <person name="Zavarin M."/>
            <person name="Caldwell M."/>
            <person name="Lawson P.A."/>
            <person name="Onstott T.C."/>
            <person name="Grzymski J."/>
            <person name="Neveux I."/>
            <person name="Lollar B.S."/>
            <person name="Russell C.E."/>
            <person name="Moser D.P."/>
        </authorList>
    </citation>
    <scope>NUCLEOTIDE SEQUENCE [LARGE SCALE GENOMIC DNA]</scope>
    <source>
        <strain evidence="14 15">DRI-13</strain>
    </source>
</reference>
<evidence type="ECO:0000256" key="5">
    <source>
        <dbReference type="ARBA" id="ARBA00022840"/>
    </source>
</evidence>
<dbReference type="Gene3D" id="1.10.486.10">
    <property type="entry name" value="PCRA, domain 4"/>
    <property type="match status" value="1"/>
</dbReference>
<evidence type="ECO:0000259" key="13">
    <source>
        <dbReference type="PROSITE" id="PS51217"/>
    </source>
</evidence>
<dbReference type="FunFam" id="1.10.486.10:FF:000003">
    <property type="entry name" value="ATP-dependent DNA helicase"/>
    <property type="match status" value="1"/>
</dbReference>
<evidence type="ECO:0000256" key="2">
    <source>
        <dbReference type="ARBA" id="ARBA00022741"/>
    </source>
</evidence>
<evidence type="ECO:0000259" key="12">
    <source>
        <dbReference type="PROSITE" id="PS51198"/>
    </source>
</evidence>
<evidence type="ECO:0000313" key="14">
    <source>
        <dbReference type="EMBL" id="QNB48481.1"/>
    </source>
</evidence>
<dbReference type="PANTHER" id="PTHR11070">
    <property type="entry name" value="UVRD / RECB / PCRA DNA HELICASE FAMILY MEMBER"/>
    <property type="match status" value="1"/>
</dbReference>
<dbReference type="PROSITE" id="PS51217">
    <property type="entry name" value="UVRD_HELICASE_CTER"/>
    <property type="match status" value="1"/>
</dbReference>
<dbReference type="CDD" id="cd17932">
    <property type="entry name" value="DEXQc_UvrD"/>
    <property type="match status" value="1"/>
</dbReference>
<keyword evidence="2 10" id="KW-0547">Nucleotide-binding</keyword>
<keyword evidence="6 11" id="KW-0238">DNA-binding</keyword>
<proteinExistence type="inferred from homology"/>
<dbReference type="RefSeq" id="WP_051966075.1">
    <property type="nucleotide sequence ID" value="NZ_CP045798.1"/>
</dbReference>
<gene>
    <name evidence="14" type="primary">pcrA</name>
    <name evidence="14" type="ORF">BR63_16270</name>
</gene>
<comment type="catalytic activity">
    <reaction evidence="9 11">
        <text>ATP + H2O = ADP + phosphate + H(+)</text>
        <dbReference type="Rhea" id="RHEA:13065"/>
        <dbReference type="ChEBI" id="CHEBI:15377"/>
        <dbReference type="ChEBI" id="CHEBI:15378"/>
        <dbReference type="ChEBI" id="CHEBI:30616"/>
        <dbReference type="ChEBI" id="CHEBI:43474"/>
        <dbReference type="ChEBI" id="CHEBI:456216"/>
        <dbReference type="EC" id="5.6.2.4"/>
    </reaction>
</comment>
<dbReference type="KEGG" id="tfr:BR63_16270"/>
<comment type="catalytic activity">
    <reaction evidence="8">
        <text>Couples ATP hydrolysis with the unwinding of duplex DNA by translocating in the 3'-5' direction.</text>
        <dbReference type="EC" id="5.6.2.4"/>
    </reaction>
</comment>
<comment type="similarity">
    <text evidence="1 11">Belongs to the helicase family. UvrD subfamily.</text>
</comment>
<dbReference type="GO" id="GO:0043138">
    <property type="term" value="F:3'-5' DNA helicase activity"/>
    <property type="evidence" value="ECO:0007669"/>
    <property type="project" value="UniProtKB-EC"/>
</dbReference>
<evidence type="ECO:0000256" key="6">
    <source>
        <dbReference type="ARBA" id="ARBA00023125"/>
    </source>
</evidence>
<dbReference type="InterPro" id="IPR013986">
    <property type="entry name" value="DExx_box_DNA_helicase_dom_sf"/>
</dbReference>
<accession>A0A7G6E8S7</accession>
<dbReference type="PROSITE" id="PS51198">
    <property type="entry name" value="UVRD_HELICASE_ATP_BIND"/>
    <property type="match status" value="1"/>
</dbReference>
<feature type="domain" description="UvrD-like helicase ATP-binding" evidence="12">
    <location>
        <begin position="18"/>
        <end position="344"/>
    </location>
</feature>
<dbReference type="FunFam" id="1.10.10.160:FF:000001">
    <property type="entry name" value="ATP-dependent DNA helicase"/>
    <property type="match status" value="1"/>
</dbReference>
<dbReference type="NCBIfam" id="TIGR01073">
    <property type="entry name" value="pcrA"/>
    <property type="match status" value="1"/>
</dbReference>
<dbReference type="Proteomes" id="UP000515847">
    <property type="component" value="Chromosome"/>
</dbReference>
<dbReference type="InterPro" id="IPR000212">
    <property type="entry name" value="DNA_helicase_UvrD/REP"/>
</dbReference>
<keyword evidence="7" id="KW-0413">Isomerase</keyword>
<protein>
    <recommendedName>
        <fullName evidence="11">ATP-dependent DNA helicase</fullName>
        <ecNumber evidence="11">5.6.2.4</ecNumber>
    </recommendedName>
</protein>
<evidence type="ECO:0000256" key="10">
    <source>
        <dbReference type="PROSITE-ProRule" id="PRU00560"/>
    </source>
</evidence>
<dbReference type="OrthoDB" id="9810135at2"/>
<evidence type="ECO:0000256" key="1">
    <source>
        <dbReference type="ARBA" id="ARBA00009922"/>
    </source>
</evidence>
<dbReference type="SUPFAM" id="SSF52540">
    <property type="entry name" value="P-loop containing nucleoside triphosphate hydrolases"/>
    <property type="match status" value="1"/>
</dbReference>
<feature type="domain" description="UvrD-like helicase C-terminal" evidence="13">
    <location>
        <begin position="345"/>
        <end position="618"/>
    </location>
</feature>
<keyword evidence="5 10" id="KW-0067">ATP-binding</keyword>
<evidence type="ECO:0000256" key="8">
    <source>
        <dbReference type="ARBA" id="ARBA00034617"/>
    </source>
</evidence>
<dbReference type="GO" id="GO:0009314">
    <property type="term" value="P:response to radiation"/>
    <property type="evidence" value="ECO:0007669"/>
    <property type="project" value="UniProtKB-ARBA"/>
</dbReference>